<sequence length="295" mass="31270">SSSGGGPAAGLAPSGHRRTASATALGDLALEATVSSISRQASHASEQAVTLRLEGSPPDEAARYVVEVEFEGPGACRRRLLHKPSASELRPTEACWSMDIADAQLRPGIHLFCFMVNGVRVLSADHPVIGEFNALLVSEPMRKYVSSRDGDPGAGTSLMGRQSFAGDLAGPLQPKGENPQSGISVGDGALDRPKGQPMTRAWSICCNLGSLGDDDDADPMEPAHNNAPNFGKEVFEGIFDAELRLRMDGYVLPEVVWHPRRAHCVQVLSATGYGSVLRCRPVDNCFGVLLLVLSA</sequence>
<evidence type="ECO:0000313" key="2">
    <source>
        <dbReference type="EMBL" id="CAK0895634.1"/>
    </source>
</evidence>
<keyword evidence="3" id="KW-1185">Reference proteome</keyword>
<evidence type="ECO:0008006" key="4">
    <source>
        <dbReference type="Google" id="ProtNLM"/>
    </source>
</evidence>
<dbReference type="Proteomes" id="UP001189429">
    <property type="component" value="Unassembled WGS sequence"/>
</dbReference>
<accession>A0ABN9X858</accession>
<evidence type="ECO:0000256" key="1">
    <source>
        <dbReference type="SAM" id="MobiDB-lite"/>
    </source>
</evidence>
<reference evidence="2" key="1">
    <citation type="submission" date="2023-10" db="EMBL/GenBank/DDBJ databases">
        <authorList>
            <person name="Chen Y."/>
            <person name="Shah S."/>
            <person name="Dougan E. K."/>
            <person name="Thang M."/>
            <person name="Chan C."/>
        </authorList>
    </citation>
    <scope>NUCLEOTIDE SEQUENCE [LARGE SCALE GENOMIC DNA]</scope>
</reference>
<evidence type="ECO:0000313" key="3">
    <source>
        <dbReference type="Proteomes" id="UP001189429"/>
    </source>
</evidence>
<organism evidence="2 3">
    <name type="scientific">Prorocentrum cordatum</name>
    <dbReference type="NCBI Taxonomy" id="2364126"/>
    <lineage>
        <taxon>Eukaryota</taxon>
        <taxon>Sar</taxon>
        <taxon>Alveolata</taxon>
        <taxon>Dinophyceae</taxon>
        <taxon>Prorocentrales</taxon>
        <taxon>Prorocentraceae</taxon>
        <taxon>Prorocentrum</taxon>
    </lineage>
</organism>
<comment type="caution">
    <text evidence="2">The sequence shown here is derived from an EMBL/GenBank/DDBJ whole genome shotgun (WGS) entry which is preliminary data.</text>
</comment>
<feature type="region of interest" description="Disordered" evidence="1">
    <location>
        <begin position="147"/>
        <end position="186"/>
    </location>
</feature>
<dbReference type="EMBL" id="CAUYUJ010020066">
    <property type="protein sequence ID" value="CAK0895634.1"/>
    <property type="molecule type" value="Genomic_DNA"/>
</dbReference>
<gene>
    <name evidence="2" type="ORF">PCOR1329_LOCUS74326</name>
</gene>
<feature type="non-terminal residue" evidence="2">
    <location>
        <position position="295"/>
    </location>
</feature>
<name>A0ABN9X858_9DINO</name>
<protein>
    <recommendedName>
        <fullName evidence="4">Beta-galactosidase</fullName>
    </recommendedName>
</protein>
<feature type="non-terminal residue" evidence="2">
    <location>
        <position position="1"/>
    </location>
</feature>
<proteinExistence type="predicted"/>